<dbReference type="EMBL" id="SJPJ01000001">
    <property type="protein sequence ID" value="TWT84568.1"/>
    <property type="molecule type" value="Genomic_DNA"/>
</dbReference>
<organism evidence="2 3">
    <name type="scientific">Novipirellula herctigrandis</name>
    <dbReference type="NCBI Taxonomy" id="2527986"/>
    <lineage>
        <taxon>Bacteria</taxon>
        <taxon>Pseudomonadati</taxon>
        <taxon>Planctomycetota</taxon>
        <taxon>Planctomycetia</taxon>
        <taxon>Pirellulales</taxon>
        <taxon>Pirellulaceae</taxon>
        <taxon>Novipirellula</taxon>
    </lineage>
</organism>
<dbReference type="AlphaFoldDB" id="A0A5C5ZBR6"/>
<comment type="caution">
    <text evidence="2">The sequence shown here is derived from an EMBL/GenBank/DDBJ whole genome shotgun (WGS) entry which is preliminary data.</text>
</comment>
<dbReference type="Proteomes" id="UP000315010">
    <property type="component" value="Unassembled WGS sequence"/>
</dbReference>
<proteinExistence type="predicted"/>
<name>A0A5C5ZBR6_9BACT</name>
<keyword evidence="3" id="KW-1185">Reference proteome</keyword>
<protein>
    <submittedName>
        <fullName evidence="2">Uncharacterized protein</fullName>
    </submittedName>
</protein>
<gene>
    <name evidence="2" type="ORF">CA13_60480</name>
</gene>
<evidence type="ECO:0000313" key="3">
    <source>
        <dbReference type="Proteomes" id="UP000315010"/>
    </source>
</evidence>
<feature type="region of interest" description="Disordered" evidence="1">
    <location>
        <begin position="1"/>
        <end position="55"/>
    </location>
</feature>
<evidence type="ECO:0000313" key="2">
    <source>
        <dbReference type="EMBL" id="TWT84568.1"/>
    </source>
</evidence>
<accession>A0A5C5ZBR6</accession>
<feature type="compositionally biased region" description="Basic and acidic residues" evidence="1">
    <location>
        <begin position="20"/>
        <end position="55"/>
    </location>
</feature>
<reference evidence="2 3" key="1">
    <citation type="submission" date="2019-02" db="EMBL/GenBank/DDBJ databases">
        <title>Deep-cultivation of Planctomycetes and their phenomic and genomic characterization uncovers novel biology.</title>
        <authorList>
            <person name="Wiegand S."/>
            <person name="Jogler M."/>
            <person name="Boedeker C."/>
            <person name="Pinto D."/>
            <person name="Vollmers J."/>
            <person name="Rivas-Marin E."/>
            <person name="Kohn T."/>
            <person name="Peeters S.H."/>
            <person name="Heuer A."/>
            <person name="Rast P."/>
            <person name="Oberbeckmann S."/>
            <person name="Bunk B."/>
            <person name="Jeske O."/>
            <person name="Meyerdierks A."/>
            <person name="Storesund J.E."/>
            <person name="Kallscheuer N."/>
            <person name="Luecker S."/>
            <person name="Lage O.M."/>
            <person name="Pohl T."/>
            <person name="Merkel B.J."/>
            <person name="Hornburger P."/>
            <person name="Mueller R.-W."/>
            <person name="Bruemmer F."/>
            <person name="Labrenz M."/>
            <person name="Spormann A.M."/>
            <person name="Op Den Camp H."/>
            <person name="Overmann J."/>
            <person name="Amann R."/>
            <person name="Jetten M.S.M."/>
            <person name="Mascher T."/>
            <person name="Medema M.H."/>
            <person name="Devos D.P."/>
            <person name="Kaster A.-K."/>
            <person name="Ovreas L."/>
            <person name="Rohde M."/>
            <person name="Galperin M.Y."/>
            <person name="Jogler C."/>
        </authorList>
    </citation>
    <scope>NUCLEOTIDE SEQUENCE [LARGE SCALE GENOMIC DNA]</scope>
    <source>
        <strain evidence="2 3">CA13</strain>
    </source>
</reference>
<sequence>MEIASSRLDQARQAENLSQIEKREPKPRLVDREDARSNEKPTRTHCRLAKERAEKLNLSRAAGSIAKLRRRD</sequence>
<evidence type="ECO:0000256" key="1">
    <source>
        <dbReference type="SAM" id="MobiDB-lite"/>
    </source>
</evidence>